<dbReference type="InterPro" id="IPR001647">
    <property type="entry name" value="HTH_TetR"/>
</dbReference>
<evidence type="ECO:0000256" key="1">
    <source>
        <dbReference type="ARBA" id="ARBA00022491"/>
    </source>
</evidence>
<evidence type="ECO:0000256" key="4">
    <source>
        <dbReference type="ARBA" id="ARBA00023163"/>
    </source>
</evidence>
<dbReference type="SUPFAM" id="SSF48498">
    <property type="entry name" value="Tetracyclin repressor-like, C-terminal domain"/>
    <property type="match status" value="1"/>
</dbReference>
<keyword evidence="4" id="KW-0804">Transcription</keyword>
<dbReference type="InterPro" id="IPR050109">
    <property type="entry name" value="HTH-type_TetR-like_transc_reg"/>
</dbReference>
<keyword evidence="2" id="KW-0805">Transcription regulation</keyword>
<dbReference type="PANTHER" id="PTHR30055:SF234">
    <property type="entry name" value="HTH-TYPE TRANSCRIPTIONAL REGULATOR BETI"/>
    <property type="match status" value="1"/>
</dbReference>
<evidence type="ECO:0000256" key="5">
    <source>
        <dbReference type="PROSITE-ProRule" id="PRU00335"/>
    </source>
</evidence>
<evidence type="ECO:0000256" key="2">
    <source>
        <dbReference type="ARBA" id="ARBA00023015"/>
    </source>
</evidence>
<proteinExistence type="predicted"/>
<evidence type="ECO:0000256" key="3">
    <source>
        <dbReference type="ARBA" id="ARBA00023125"/>
    </source>
</evidence>
<accession>A0A917ZQ82</accession>
<dbReference type="SUPFAM" id="SSF46689">
    <property type="entry name" value="Homeodomain-like"/>
    <property type="match status" value="1"/>
</dbReference>
<dbReference type="InterPro" id="IPR036271">
    <property type="entry name" value="Tet_transcr_reg_TetR-rel_C_sf"/>
</dbReference>
<dbReference type="InterPro" id="IPR009057">
    <property type="entry name" value="Homeodomain-like_sf"/>
</dbReference>
<reference evidence="7 8" key="1">
    <citation type="journal article" date="2014" name="Int. J. Syst. Evol. Microbiol.">
        <title>Complete genome sequence of Corynebacterium casei LMG S-19264T (=DSM 44701T), isolated from a smear-ripened cheese.</title>
        <authorList>
            <consortium name="US DOE Joint Genome Institute (JGI-PGF)"/>
            <person name="Walter F."/>
            <person name="Albersmeier A."/>
            <person name="Kalinowski J."/>
            <person name="Ruckert C."/>
        </authorList>
    </citation>
    <scope>NUCLEOTIDE SEQUENCE [LARGE SCALE GENOMIC DNA]</scope>
    <source>
        <strain evidence="7 8">CGMCC 1.7286</strain>
    </source>
</reference>
<evidence type="ECO:0000259" key="6">
    <source>
        <dbReference type="PROSITE" id="PS50977"/>
    </source>
</evidence>
<dbReference type="Pfam" id="PF13977">
    <property type="entry name" value="TetR_C_6"/>
    <property type="match status" value="1"/>
</dbReference>
<feature type="domain" description="HTH tetR-type" evidence="6">
    <location>
        <begin position="35"/>
        <end position="95"/>
    </location>
</feature>
<dbReference type="InterPro" id="IPR039538">
    <property type="entry name" value="BetI_C"/>
</dbReference>
<evidence type="ECO:0000313" key="8">
    <source>
        <dbReference type="Proteomes" id="UP000599578"/>
    </source>
</evidence>
<dbReference type="PANTHER" id="PTHR30055">
    <property type="entry name" value="HTH-TYPE TRANSCRIPTIONAL REGULATOR RUTR"/>
    <property type="match status" value="1"/>
</dbReference>
<comment type="caution">
    <text evidence="7">The sequence shown here is derived from an EMBL/GenBank/DDBJ whole genome shotgun (WGS) entry which is preliminary data.</text>
</comment>
<keyword evidence="3 5" id="KW-0238">DNA-binding</keyword>
<dbReference type="PROSITE" id="PS50977">
    <property type="entry name" value="HTH_TETR_2"/>
    <property type="match status" value="1"/>
</dbReference>
<dbReference type="RefSeq" id="WP_188862544.1">
    <property type="nucleotide sequence ID" value="NZ_BMLT01000013.1"/>
</dbReference>
<gene>
    <name evidence="7" type="ORF">GCM10011348_41420</name>
</gene>
<evidence type="ECO:0000313" key="7">
    <source>
        <dbReference type="EMBL" id="GGO87675.1"/>
    </source>
</evidence>
<sequence>MHKPGSDNINALRRAGACSQLTIASGRGRPIGDHETKRARLLSAAITVLAQEGHVGASLRKVAKRAGCTTGTVTYYFRNKEAMITAIAKRLFEEIEKPLEAGLEPVDIRAIINRCLNWTSSNDSVSWLVPFQLLDYARHEPVFAAYVRERYGRIRELFTSILTRAQAQGRVRNDIPAELLAEQLGAISDGWMMMFPIEPERFQPTRIRALLDAAMALIEPPSSNKPETGASGE</sequence>
<organism evidence="7 8">
    <name type="scientific">Marinobacterium nitratireducens</name>
    <dbReference type="NCBI Taxonomy" id="518897"/>
    <lineage>
        <taxon>Bacteria</taxon>
        <taxon>Pseudomonadati</taxon>
        <taxon>Pseudomonadota</taxon>
        <taxon>Gammaproteobacteria</taxon>
        <taxon>Oceanospirillales</taxon>
        <taxon>Oceanospirillaceae</taxon>
        <taxon>Marinobacterium</taxon>
    </lineage>
</organism>
<dbReference type="Proteomes" id="UP000599578">
    <property type="component" value="Unassembled WGS sequence"/>
</dbReference>
<dbReference type="AlphaFoldDB" id="A0A917ZQ82"/>
<dbReference type="GO" id="GO:0003700">
    <property type="term" value="F:DNA-binding transcription factor activity"/>
    <property type="evidence" value="ECO:0007669"/>
    <property type="project" value="TreeGrafter"/>
</dbReference>
<dbReference type="GO" id="GO:0000976">
    <property type="term" value="F:transcription cis-regulatory region binding"/>
    <property type="evidence" value="ECO:0007669"/>
    <property type="project" value="TreeGrafter"/>
</dbReference>
<keyword evidence="1" id="KW-0678">Repressor</keyword>
<feature type="DNA-binding region" description="H-T-H motif" evidence="5">
    <location>
        <begin position="58"/>
        <end position="77"/>
    </location>
</feature>
<keyword evidence="8" id="KW-1185">Reference proteome</keyword>
<dbReference type="Pfam" id="PF00440">
    <property type="entry name" value="TetR_N"/>
    <property type="match status" value="1"/>
</dbReference>
<protein>
    <recommendedName>
        <fullName evidence="6">HTH tetR-type domain-containing protein</fullName>
    </recommendedName>
</protein>
<name>A0A917ZQ82_9GAMM</name>
<dbReference type="Gene3D" id="1.10.357.10">
    <property type="entry name" value="Tetracycline Repressor, domain 2"/>
    <property type="match status" value="1"/>
</dbReference>
<dbReference type="EMBL" id="BMLT01000013">
    <property type="protein sequence ID" value="GGO87675.1"/>
    <property type="molecule type" value="Genomic_DNA"/>
</dbReference>
<dbReference type="PRINTS" id="PR00455">
    <property type="entry name" value="HTHTETR"/>
</dbReference>